<feature type="domain" description="HTH myb-type" evidence="8">
    <location>
        <begin position="104"/>
        <end position="161"/>
    </location>
</feature>
<evidence type="ECO:0000256" key="1">
    <source>
        <dbReference type="ARBA" id="ARBA00004123"/>
    </source>
</evidence>
<dbReference type="AlphaFoldDB" id="A0ABC8L6P4"/>
<protein>
    <submittedName>
        <fullName evidence="9">Uncharacterized protein</fullName>
    </submittedName>
</protein>
<dbReference type="Gene3D" id="1.10.10.60">
    <property type="entry name" value="Homeodomain-like"/>
    <property type="match status" value="2"/>
</dbReference>
<name>A0ABC8L6P4_ERUVS</name>
<dbReference type="GO" id="GO:0010468">
    <property type="term" value="P:regulation of gene expression"/>
    <property type="evidence" value="ECO:0007669"/>
    <property type="project" value="UniProtKB-ARBA"/>
</dbReference>
<evidence type="ECO:0000256" key="2">
    <source>
        <dbReference type="ARBA" id="ARBA00023015"/>
    </source>
</evidence>
<gene>
    <name evidence="9" type="ORF">ERUC_LOCUS30288</name>
</gene>
<dbReference type="PANTHER" id="PTHR44042">
    <property type="entry name" value="DUPLICATED HOMEODOMAIN-LIKE SUPERFAMILY PROTEIN-RELATED"/>
    <property type="match status" value="1"/>
</dbReference>
<evidence type="ECO:0000259" key="8">
    <source>
        <dbReference type="PROSITE" id="PS51294"/>
    </source>
</evidence>
<keyword evidence="10" id="KW-1185">Reference proteome</keyword>
<dbReference type="EMBL" id="CAKOAT010390710">
    <property type="protein sequence ID" value="CAH8365043.1"/>
    <property type="molecule type" value="Genomic_DNA"/>
</dbReference>
<dbReference type="PANTHER" id="PTHR44042:SF67">
    <property type="entry name" value="MYB-LIKE PROTEIN I"/>
    <property type="match status" value="1"/>
</dbReference>
<dbReference type="InterPro" id="IPR009057">
    <property type="entry name" value="Homeodomain-like_sf"/>
</dbReference>
<dbReference type="InterPro" id="IPR017884">
    <property type="entry name" value="SANT_dom"/>
</dbReference>
<dbReference type="GO" id="GO:0005634">
    <property type="term" value="C:nucleus"/>
    <property type="evidence" value="ECO:0007669"/>
    <property type="project" value="UniProtKB-SubCell"/>
</dbReference>
<evidence type="ECO:0000256" key="3">
    <source>
        <dbReference type="ARBA" id="ARBA00023125"/>
    </source>
</evidence>
<dbReference type="PROSITE" id="PS51294">
    <property type="entry name" value="HTH_MYB"/>
    <property type="match status" value="1"/>
</dbReference>
<sequence length="333" mass="37644">MSIGEKTSGGSSWSRDDDIAFENALSMYTDETQNRWGKIAEVVPGKTLEQVIERYESLLQDVMLIESGCVPLPEFDSLEGTPTKETAIINRKCESTQESKPKLTQRRRKGIAWTQDEHSQFLLGLEKYGKGDWRSISRHLVVTRTPTQVASHAQKYFARLNSKNKNNVRQSIYDVNVGESGNTMQIPNTWQNTQAIQTTSQQSQDYYPTYDTSAIWNTQSTSHDHYPKYDTPAIWNTQVTSQQSLDRPMYGTPNIWNIRAASQPYFPIYGTPTVGQSMLGPMVLPSESDLNRLAPAQRAYGVQHHSAPYSLIPSAPFNMGPVPYNMPYIHTSH</sequence>
<keyword evidence="3" id="KW-0238">DNA-binding</keyword>
<comment type="caution">
    <text evidence="9">The sequence shown here is derived from an EMBL/GenBank/DDBJ whole genome shotgun (WGS) entry which is preliminary data.</text>
</comment>
<dbReference type="FunFam" id="1.10.10.60:FF:000009">
    <property type="entry name" value="transcription factor MYB1R1"/>
    <property type="match status" value="1"/>
</dbReference>
<proteinExistence type="predicted"/>
<dbReference type="Proteomes" id="UP001642260">
    <property type="component" value="Unassembled WGS sequence"/>
</dbReference>
<dbReference type="PROSITE" id="PS51293">
    <property type="entry name" value="SANT"/>
    <property type="match status" value="1"/>
</dbReference>
<keyword evidence="5" id="KW-0539">Nucleus</keyword>
<feature type="domain" description="SANT" evidence="7">
    <location>
        <begin position="113"/>
        <end position="161"/>
    </location>
</feature>
<evidence type="ECO:0000259" key="7">
    <source>
        <dbReference type="PROSITE" id="PS51293"/>
    </source>
</evidence>
<dbReference type="SMART" id="SM00717">
    <property type="entry name" value="SANT"/>
    <property type="match status" value="2"/>
</dbReference>
<comment type="subcellular location">
    <subcellularLocation>
        <location evidence="1">Nucleus</location>
    </subcellularLocation>
</comment>
<dbReference type="InterPro" id="IPR006447">
    <property type="entry name" value="Myb_dom_plants"/>
</dbReference>
<feature type="domain" description="Myb-like" evidence="6">
    <location>
        <begin position="105"/>
        <end position="157"/>
    </location>
</feature>
<reference evidence="9 10" key="1">
    <citation type="submission" date="2022-03" db="EMBL/GenBank/DDBJ databases">
        <authorList>
            <person name="Macdonald S."/>
            <person name="Ahmed S."/>
            <person name="Newling K."/>
        </authorList>
    </citation>
    <scope>NUCLEOTIDE SEQUENCE [LARGE SCALE GENOMIC DNA]</scope>
</reference>
<evidence type="ECO:0000313" key="9">
    <source>
        <dbReference type="EMBL" id="CAH8365043.1"/>
    </source>
</evidence>
<evidence type="ECO:0000313" key="10">
    <source>
        <dbReference type="Proteomes" id="UP001642260"/>
    </source>
</evidence>
<dbReference type="GO" id="GO:0003677">
    <property type="term" value="F:DNA binding"/>
    <property type="evidence" value="ECO:0007669"/>
    <property type="project" value="UniProtKB-KW"/>
</dbReference>
<feature type="domain" description="Myb-like" evidence="6">
    <location>
        <begin position="11"/>
        <end position="59"/>
    </location>
</feature>
<dbReference type="InterPro" id="IPR017930">
    <property type="entry name" value="Myb_dom"/>
</dbReference>
<dbReference type="InterPro" id="IPR001005">
    <property type="entry name" value="SANT/Myb"/>
</dbReference>
<dbReference type="NCBIfam" id="TIGR01557">
    <property type="entry name" value="myb_SHAQKYF"/>
    <property type="match status" value="1"/>
</dbReference>
<evidence type="ECO:0000259" key="6">
    <source>
        <dbReference type="PROSITE" id="PS50090"/>
    </source>
</evidence>
<dbReference type="SUPFAM" id="SSF46689">
    <property type="entry name" value="Homeodomain-like"/>
    <property type="match status" value="2"/>
</dbReference>
<evidence type="ECO:0000256" key="5">
    <source>
        <dbReference type="ARBA" id="ARBA00023242"/>
    </source>
</evidence>
<organism evidence="9 10">
    <name type="scientific">Eruca vesicaria subsp. sativa</name>
    <name type="common">Garden rocket</name>
    <name type="synonym">Eruca sativa</name>
    <dbReference type="NCBI Taxonomy" id="29727"/>
    <lineage>
        <taxon>Eukaryota</taxon>
        <taxon>Viridiplantae</taxon>
        <taxon>Streptophyta</taxon>
        <taxon>Embryophyta</taxon>
        <taxon>Tracheophyta</taxon>
        <taxon>Spermatophyta</taxon>
        <taxon>Magnoliopsida</taxon>
        <taxon>eudicotyledons</taxon>
        <taxon>Gunneridae</taxon>
        <taxon>Pentapetalae</taxon>
        <taxon>rosids</taxon>
        <taxon>malvids</taxon>
        <taxon>Brassicales</taxon>
        <taxon>Brassicaceae</taxon>
        <taxon>Brassiceae</taxon>
        <taxon>Eruca</taxon>
    </lineage>
</organism>
<evidence type="ECO:0000256" key="4">
    <source>
        <dbReference type="ARBA" id="ARBA00023163"/>
    </source>
</evidence>
<keyword evidence="2" id="KW-0805">Transcription regulation</keyword>
<keyword evidence="4" id="KW-0804">Transcription</keyword>
<dbReference type="Pfam" id="PF00249">
    <property type="entry name" value="Myb_DNA-binding"/>
    <property type="match status" value="2"/>
</dbReference>
<dbReference type="FunFam" id="1.10.10.60:FF:000154">
    <property type="entry name" value="Transcription factor SRM1"/>
    <property type="match status" value="1"/>
</dbReference>
<dbReference type="CDD" id="cd00167">
    <property type="entry name" value="SANT"/>
    <property type="match status" value="2"/>
</dbReference>
<dbReference type="PROSITE" id="PS50090">
    <property type="entry name" value="MYB_LIKE"/>
    <property type="match status" value="2"/>
</dbReference>
<accession>A0ABC8L6P4</accession>